<keyword evidence="3" id="KW-1185">Reference proteome</keyword>
<accession>H2ZQ16</accession>
<name>H2ZQ16_CIOSA</name>
<feature type="compositionally biased region" description="Polar residues" evidence="1">
    <location>
        <begin position="1"/>
        <end position="18"/>
    </location>
</feature>
<dbReference type="Ensembl" id="ENSCSAVT00000019894.1">
    <property type="protein sequence ID" value="ENSCSAVP00000019682.1"/>
    <property type="gene ID" value="ENSCSAVG00000011536.1"/>
</dbReference>
<dbReference type="PANTHER" id="PTHR45975">
    <property type="entry name" value="NUCLEOSOME-REMODELING FACTOR SUBUNIT BPTF"/>
    <property type="match status" value="1"/>
</dbReference>
<evidence type="ECO:0000256" key="1">
    <source>
        <dbReference type="SAM" id="MobiDB-lite"/>
    </source>
</evidence>
<dbReference type="AlphaFoldDB" id="H2ZQ16"/>
<protein>
    <submittedName>
        <fullName evidence="2">Uncharacterized protein</fullName>
    </submittedName>
</protein>
<evidence type="ECO:0000313" key="3">
    <source>
        <dbReference type="Proteomes" id="UP000007875"/>
    </source>
</evidence>
<dbReference type="HOGENOM" id="CLU_1708226_0_0_1"/>
<proteinExistence type="predicted"/>
<reference evidence="3" key="1">
    <citation type="submission" date="2003-08" db="EMBL/GenBank/DDBJ databases">
        <authorList>
            <person name="Birren B."/>
            <person name="Nusbaum C."/>
            <person name="Abebe A."/>
            <person name="Abouelleil A."/>
            <person name="Adekoya E."/>
            <person name="Ait-zahra M."/>
            <person name="Allen N."/>
            <person name="Allen T."/>
            <person name="An P."/>
            <person name="Anderson M."/>
            <person name="Anderson S."/>
            <person name="Arachchi H."/>
            <person name="Armbruster J."/>
            <person name="Bachantsang P."/>
            <person name="Baldwin J."/>
            <person name="Barry A."/>
            <person name="Bayul T."/>
            <person name="Blitshsteyn B."/>
            <person name="Bloom T."/>
            <person name="Blye J."/>
            <person name="Boguslavskiy L."/>
            <person name="Borowsky M."/>
            <person name="Boukhgalter B."/>
            <person name="Brunache A."/>
            <person name="Butler J."/>
            <person name="Calixte N."/>
            <person name="Calvo S."/>
            <person name="Camarata J."/>
            <person name="Campo K."/>
            <person name="Chang J."/>
            <person name="Cheshatsang Y."/>
            <person name="Citroen M."/>
            <person name="Collymore A."/>
            <person name="Considine T."/>
            <person name="Cook A."/>
            <person name="Cooke P."/>
            <person name="Corum B."/>
            <person name="Cuomo C."/>
            <person name="David R."/>
            <person name="Dawoe T."/>
            <person name="Degray S."/>
            <person name="Dodge S."/>
            <person name="Dooley K."/>
            <person name="Dorje P."/>
            <person name="Dorjee K."/>
            <person name="Dorris L."/>
            <person name="Duffey N."/>
            <person name="Dupes A."/>
            <person name="Elkins T."/>
            <person name="Engels R."/>
            <person name="Erickson J."/>
            <person name="Farina A."/>
            <person name="Faro S."/>
            <person name="Ferreira P."/>
            <person name="Fischer H."/>
            <person name="Fitzgerald M."/>
            <person name="Foley K."/>
            <person name="Gage D."/>
            <person name="Galagan J."/>
            <person name="Gearin G."/>
            <person name="Gnerre S."/>
            <person name="Gnirke A."/>
            <person name="Goyette A."/>
            <person name="Graham J."/>
            <person name="Grandbois E."/>
            <person name="Gyaltsen K."/>
            <person name="Hafez N."/>
            <person name="Hagopian D."/>
            <person name="Hagos B."/>
            <person name="Hall J."/>
            <person name="Hatcher B."/>
            <person name="Heller A."/>
            <person name="Higgins H."/>
            <person name="Honan T."/>
            <person name="Horn A."/>
            <person name="Houde N."/>
            <person name="Hughes L."/>
            <person name="Hulme W."/>
            <person name="Husby E."/>
            <person name="Iliev I."/>
            <person name="Jaffe D."/>
            <person name="Jones C."/>
            <person name="Kamal M."/>
            <person name="Kamat A."/>
            <person name="Kamvysselis M."/>
            <person name="Karlsson E."/>
            <person name="Kells C."/>
            <person name="Kieu A."/>
            <person name="Kisner P."/>
            <person name="Kodira C."/>
            <person name="Kulbokas E."/>
            <person name="Labutti K."/>
            <person name="Lama D."/>
            <person name="Landers T."/>
            <person name="Leger J."/>
            <person name="Levine S."/>
            <person name="Lewis D."/>
            <person name="Lewis T."/>
            <person name="Lindblad-toh K."/>
            <person name="Liu X."/>
            <person name="Lokyitsang T."/>
            <person name="Lokyitsang Y."/>
            <person name="Lucien O."/>
            <person name="Lui A."/>
            <person name="Ma L.J."/>
            <person name="Mabbitt R."/>
            <person name="Macdonald J."/>
            <person name="Maclean C."/>
            <person name="Major J."/>
            <person name="Manning J."/>
            <person name="Marabella R."/>
            <person name="Maru K."/>
            <person name="Matthews C."/>
            <person name="Mauceli E."/>
            <person name="Mccarthy M."/>
            <person name="Mcdonough S."/>
            <person name="Mcghee T."/>
            <person name="Meldrim J."/>
            <person name="Meneus L."/>
            <person name="Mesirov J."/>
            <person name="Mihalev A."/>
            <person name="Mihova T."/>
            <person name="Mikkelsen T."/>
            <person name="Mlenga V."/>
            <person name="Moru K."/>
            <person name="Mozes J."/>
            <person name="Mulrain L."/>
            <person name="Munson G."/>
            <person name="Naylor J."/>
            <person name="Newes C."/>
            <person name="Nguyen C."/>
            <person name="Nguyen N."/>
            <person name="Nguyen T."/>
            <person name="Nicol R."/>
            <person name="Nielsen C."/>
            <person name="Nizzari M."/>
            <person name="Norbu C."/>
            <person name="Norbu N."/>
            <person name="O'donnell P."/>
            <person name="Okoawo O."/>
            <person name="O'leary S."/>
            <person name="Omotosho B."/>
            <person name="O'neill K."/>
            <person name="Osman S."/>
            <person name="Parker S."/>
            <person name="Perrin D."/>
            <person name="Phunkhang P."/>
            <person name="Piqani B."/>
            <person name="Purcell S."/>
            <person name="Rachupka T."/>
            <person name="Ramasamy U."/>
            <person name="Rameau R."/>
            <person name="Ray V."/>
            <person name="Raymond C."/>
            <person name="Retta R."/>
            <person name="Richardson S."/>
            <person name="Rise C."/>
            <person name="Rodriguez J."/>
            <person name="Rogers J."/>
            <person name="Rogov P."/>
            <person name="Rutman M."/>
            <person name="Schupbach R."/>
            <person name="Seaman C."/>
            <person name="Settipalli S."/>
            <person name="Sharpe T."/>
            <person name="Sheridan J."/>
            <person name="Sherpa N."/>
            <person name="Shi J."/>
            <person name="Smirnov S."/>
            <person name="Smith C."/>
            <person name="Sougnez C."/>
            <person name="Spencer B."/>
            <person name="Stalker J."/>
            <person name="Stange-thomann N."/>
            <person name="Stavropoulos S."/>
            <person name="Stetson K."/>
            <person name="Stone C."/>
            <person name="Stone S."/>
            <person name="Stubbs M."/>
            <person name="Talamas J."/>
            <person name="Tchuinga P."/>
            <person name="Tenzing P."/>
            <person name="Tesfaye S."/>
            <person name="Theodore J."/>
            <person name="Thoulutsang Y."/>
            <person name="Topham K."/>
            <person name="Towey S."/>
            <person name="Tsamla T."/>
            <person name="Tsomo N."/>
            <person name="Vallee D."/>
            <person name="Vassiliev H."/>
            <person name="Venkataraman V."/>
            <person name="Vinson J."/>
            <person name="Vo A."/>
            <person name="Wade C."/>
            <person name="Wang S."/>
            <person name="Wangchuk T."/>
            <person name="Wangdi T."/>
            <person name="Whittaker C."/>
            <person name="Wilkinson J."/>
            <person name="Wu Y."/>
            <person name="Wyman D."/>
            <person name="Yadav S."/>
            <person name="Yang S."/>
            <person name="Yang X."/>
            <person name="Yeager S."/>
            <person name="Yee E."/>
            <person name="Young G."/>
            <person name="Zainoun J."/>
            <person name="Zembeck L."/>
            <person name="Zimmer A."/>
            <person name="Zody M."/>
            <person name="Lander E."/>
        </authorList>
    </citation>
    <scope>NUCLEOTIDE SEQUENCE [LARGE SCALE GENOMIC DNA]</scope>
</reference>
<feature type="region of interest" description="Disordered" evidence="1">
    <location>
        <begin position="1"/>
        <end position="41"/>
    </location>
</feature>
<evidence type="ECO:0000313" key="2">
    <source>
        <dbReference type="Ensembl" id="ENSCSAVP00000019682.1"/>
    </source>
</evidence>
<reference evidence="2" key="3">
    <citation type="submission" date="2025-09" db="UniProtKB">
        <authorList>
            <consortium name="Ensembl"/>
        </authorList>
    </citation>
    <scope>IDENTIFICATION</scope>
</reference>
<dbReference type="Proteomes" id="UP000007875">
    <property type="component" value="Unassembled WGS sequence"/>
</dbReference>
<dbReference type="GeneTree" id="ENSGT00940000168538"/>
<dbReference type="PANTHER" id="PTHR45975:SF2">
    <property type="entry name" value="NUCLEOSOME-REMODELING FACTOR SUBUNIT BPTF"/>
    <property type="match status" value="1"/>
</dbReference>
<dbReference type="InterPro" id="IPR038028">
    <property type="entry name" value="BPTF"/>
</dbReference>
<sequence>MHKMTNSPLQNNSNNFSDVSDKPADNAETTPTPVKHKGPFRLGEDEGYKHYTNYYVENVLALNKYQHKEEKDRDRHVGHKYAVNSAIGFEWAGTLIGSKDEMVHTLRSALFSFEQQIPLCFMHSRWDQYRKMWGRMLLKNDSVRAFAVVLGILE</sequence>
<dbReference type="GO" id="GO:0006357">
    <property type="term" value="P:regulation of transcription by RNA polymerase II"/>
    <property type="evidence" value="ECO:0007669"/>
    <property type="project" value="InterPro"/>
</dbReference>
<dbReference type="GO" id="GO:0016589">
    <property type="term" value="C:NURF complex"/>
    <property type="evidence" value="ECO:0007669"/>
    <property type="project" value="InterPro"/>
</dbReference>
<reference evidence="2" key="2">
    <citation type="submission" date="2025-08" db="UniProtKB">
        <authorList>
            <consortium name="Ensembl"/>
        </authorList>
    </citation>
    <scope>IDENTIFICATION</scope>
</reference>
<organism evidence="2 3">
    <name type="scientific">Ciona savignyi</name>
    <name type="common">Pacific transparent sea squirt</name>
    <dbReference type="NCBI Taxonomy" id="51511"/>
    <lineage>
        <taxon>Eukaryota</taxon>
        <taxon>Metazoa</taxon>
        <taxon>Chordata</taxon>
        <taxon>Tunicata</taxon>
        <taxon>Ascidiacea</taxon>
        <taxon>Phlebobranchia</taxon>
        <taxon>Cionidae</taxon>
        <taxon>Ciona</taxon>
    </lineage>
</organism>
<dbReference type="GO" id="GO:0000978">
    <property type="term" value="F:RNA polymerase II cis-regulatory region sequence-specific DNA binding"/>
    <property type="evidence" value="ECO:0007669"/>
    <property type="project" value="TreeGrafter"/>
</dbReference>